<evidence type="ECO:0000313" key="3">
    <source>
        <dbReference type="Proteomes" id="UP000007879"/>
    </source>
</evidence>
<dbReference type="KEGG" id="aqu:109591092"/>
<evidence type="ECO:0000313" key="2">
    <source>
        <dbReference type="EnsemblMetazoa" id="XP_019862455.1"/>
    </source>
</evidence>
<dbReference type="PANTHER" id="PTHR46791:SF5">
    <property type="entry name" value="CLR5 DOMAIN-CONTAINING PROTEIN-RELATED"/>
    <property type="match status" value="1"/>
</dbReference>
<feature type="domain" description="Integrase core" evidence="1">
    <location>
        <begin position="132"/>
        <end position="293"/>
    </location>
</feature>
<dbReference type="EnsemblMetazoa" id="XM_020006896.1">
    <property type="protein sequence ID" value="XP_019862455.1"/>
    <property type="gene ID" value="LOC109591092"/>
</dbReference>
<dbReference type="PANTHER" id="PTHR46791">
    <property type="entry name" value="EXPRESSED PROTEIN"/>
    <property type="match status" value="1"/>
</dbReference>
<dbReference type="GeneID" id="109591092"/>
<dbReference type="Proteomes" id="UP000007879">
    <property type="component" value="Unassembled WGS sequence"/>
</dbReference>
<proteinExistence type="predicted"/>
<dbReference type="Pfam" id="PF24764">
    <property type="entry name" value="rva_4"/>
    <property type="match status" value="1"/>
</dbReference>
<evidence type="ECO:0000259" key="1">
    <source>
        <dbReference type="Pfam" id="PF24764"/>
    </source>
</evidence>
<name>A0AAN0JZV8_AMPQE</name>
<dbReference type="AlphaFoldDB" id="A0AAN0JZV8"/>
<dbReference type="RefSeq" id="XP_019862455.1">
    <property type="nucleotide sequence ID" value="XM_020006896.1"/>
</dbReference>
<sequence>MEDVDMALIEYLRCQGKSYKDISERLQTAYPNNRGFSARSVRRYCVLHGISKLSDSEVDDIIGDAVREVGCIYGRRMMKGYLESKSISVGESKVSQSLQRVAPNHYASRRSRTMDRTNPRPYFARCFGHKLHLDQNEKLINYGVTHVISVDGYSGKIVTHITSAVKNNLIIYDRVWRSAVLTYGLWDQLRIDCGTEFYLTIYIQANLRSIYGPPNIRPFCQTTSTQNLCVERIWPHINSRVNYPIKRILLWMEEHGHIDMTCEVTRFCVSFVTICVSAVGVNRFVAAWNYHYIS</sequence>
<organism evidence="2 3">
    <name type="scientific">Amphimedon queenslandica</name>
    <name type="common">Sponge</name>
    <dbReference type="NCBI Taxonomy" id="400682"/>
    <lineage>
        <taxon>Eukaryota</taxon>
        <taxon>Metazoa</taxon>
        <taxon>Porifera</taxon>
        <taxon>Demospongiae</taxon>
        <taxon>Heteroscleromorpha</taxon>
        <taxon>Haplosclerida</taxon>
        <taxon>Niphatidae</taxon>
        <taxon>Amphimedon</taxon>
    </lineage>
</organism>
<protein>
    <recommendedName>
        <fullName evidence="1">Integrase core domain-containing protein</fullName>
    </recommendedName>
</protein>
<dbReference type="InterPro" id="IPR058913">
    <property type="entry name" value="Integrase_dom_put"/>
</dbReference>
<reference evidence="2" key="2">
    <citation type="submission" date="2024-06" db="UniProtKB">
        <authorList>
            <consortium name="EnsemblMetazoa"/>
        </authorList>
    </citation>
    <scope>IDENTIFICATION</scope>
</reference>
<keyword evidence="3" id="KW-1185">Reference proteome</keyword>
<accession>A0AAN0JZV8</accession>
<reference evidence="3" key="1">
    <citation type="journal article" date="2010" name="Nature">
        <title>The Amphimedon queenslandica genome and the evolution of animal complexity.</title>
        <authorList>
            <person name="Srivastava M."/>
            <person name="Simakov O."/>
            <person name="Chapman J."/>
            <person name="Fahey B."/>
            <person name="Gauthier M.E."/>
            <person name="Mitros T."/>
            <person name="Richards G.S."/>
            <person name="Conaco C."/>
            <person name="Dacre M."/>
            <person name="Hellsten U."/>
            <person name="Larroux C."/>
            <person name="Putnam N.H."/>
            <person name="Stanke M."/>
            <person name="Adamska M."/>
            <person name="Darling A."/>
            <person name="Degnan S.M."/>
            <person name="Oakley T.H."/>
            <person name="Plachetzki D.C."/>
            <person name="Zhai Y."/>
            <person name="Adamski M."/>
            <person name="Calcino A."/>
            <person name="Cummins S.F."/>
            <person name="Goodstein D.M."/>
            <person name="Harris C."/>
            <person name="Jackson D.J."/>
            <person name="Leys S.P."/>
            <person name="Shu S."/>
            <person name="Woodcroft B.J."/>
            <person name="Vervoort M."/>
            <person name="Kosik K.S."/>
            <person name="Manning G."/>
            <person name="Degnan B.M."/>
            <person name="Rokhsar D.S."/>
        </authorList>
    </citation>
    <scope>NUCLEOTIDE SEQUENCE [LARGE SCALE GENOMIC DNA]</scope>
</reference>